<dbReference type="SUPFAM" id="SSF88946">
    <property type="entry name" value="Sigma2 domain of RNA polymerase sigma factors"/>
    <property type="match status" value="1"/>
</dbReference>
<evidence type="ECO:0000256" key="2">
    <source>
        <dbReference type="ARBA" id="ARBA00023015"/>
    </source>
</evidence>
<dbReference type="PANTHER" id="PTHR43133">
    <property type="entry name" value="RNA POLYMERASE ECF-TYPE SIGMA FACTO"/>
    <property type="match status" value="1"/>
</dbReference>
<dbReference type="InterPro" id="IPR013325">
    <property type="entry name" value="RNA_pol_sigma_r2"/>
</dbReference>
<keyword evidence="2" id="KW-0805">Transcription regulation</keyword>
<dbReference type="OrthoDB" id="278371at2"/>
<dbReference type="RefSeq" id="WP_144999244.1">
    <property type="nucleotide sequence ID" value="NZ_CP036281.1"/>
</dbReference>
<evidence type="ECO:0000313" key="6">
    <source>
        <dbReference type="EMBL" id="QDU82773.1"/>
    </source>
</evidence>
<dbReference type="NCBIfam" id="TIGR02937">
    <property type="entry name" value="sigma70-ECF"/>
    <property type="match status" value="1"/>
</dbReference>
<accession>A0A518CU65</accession>
<dbReference type="InterPro" id="IPR036388">
    <property type="entry name" value="WH-like_DNA-bd_sf"/>
</dbReference>
<dbReference type="SUPFAM" id="SSF88659">
    <property type="entry name" value="Sigma3 and sigma4 domains of RNA polymerase sigma factors"/>
    <property type="match status" value="1"/>
</dbReference>
<dbReference type="InterPro" id="IPR011517">
    <property type="entry name" value="RNA_pol_sigma70_ECF-like"/>
</dbReference>
<dbReference type="InterPro" id="IPR053812">
    <property type="entry name" value="HTH_Sigma70_ECF-like"/>
</dbReference>
<dbReference type="PANTHER" id="PTHR43133:SF39">
    <property type="entry name" value="SIMILAR TO RNA POLYMERASE SIGMA-E FACTOR"/>
    <property type="match status" value="1"/>
</dbReference>
<organism evidence="6 7">
    <name type="scientific">Polystyrenella longa</name>
    <dbReference type="NCBI Taxonomy" id="2528007"/>
    <lineage>
        <taxon>Bacteria</taxon>
        <taxon>Pseudomonadati</taxon>
        <taxon>Planctomycetota</taxon>
        <taxon>Planctomycetia</taxon>
        <taxon>Planctomycetales</taxon>
        <taxon>Planctomycetaceae</taxon>
        <taxon>Polystyrenella</taxon>
    </lineage>
</organism>
<gene>
    <name evidence="6" type="ORF">Pla110_45350</name>
</gene>
<sequence length="191" mass="22255">MTNTKISQTTQFLQALSQGDQAASEKLLPIVYEELRRLASYFLKNERVGHTLQPTDLVHEAYLKLVNQDKVEWEGRSHFIAIAARQMRRILVDYARARATHKRGGDLERIPLDRAIVFSHDKPEDILSLEDMLLKLERLDERQAELVELRFYGGLTVEQAAKHLGISKRTAELEWKMIRAWFRKELKKEDG</sequence>
<evidence type="ECO:0000256" key="3">
    <source>
        <dbReference type="ARBA" id="ARBA00023082"/>
    </source>
</evidence>
<proteinExistence type="inferred from homology"/>
<evidence type="ECO:0000256" key="4">
    <source>
        <dbReference type="ARBA" id="ARBA00023163"/>
    </source>
</evidence>
<dbReference type="GO" id="GO:0016987">
    <property type="term" value="F:sigma factor activity"/>
    <property type="evidence" value="ECO:0007669"/>
    <property type="project" value="UniProtKB-KW"/>
</dbReference>
<keyword evidence="7" id="KW-1185">Reference proteome</keyword>
<dbReference type="GO" id="GO:0006352">
    <property type="term" value="P:DNA-templated transcription initiation"/>
    <property type="evidence" value="ECO:0007669"/>
    <property type="project" value="InterPro"/>
</dbReference>
<evidence type="ECO:0000256" key="1">
    <source>
        <dbReference type="ARBA" id="ARBA00010641"/>
    </source>
</evidence>
<evidence type="ECO:0000259" key="5">
    <source>
        <dbReference type="Pfam" id="PF07638"/>
    </source>
</evidence>
<dbReference type="InterPro" id="IPR013324">
    <property type="entry name" value="RNA_pol_sigma_r3/r4-like"/>
</dbReference>
<comment type="similarity">
    <text evidence="1">Belongs to the sigma-70 factor family. ECF subfamily.</text>
</comment>
<dbReference type="Gene3D" id="1.10.1740.10">
    <property type="match status" value="1"/>
</dbReference>
<keyword evidence="3" id="KW-0731">Sigma factor</keyword>
<name>A0A518CU65_9PLAN</name>
<dbReference type="InterPro" id="IPR039425">
    <property type="entry name" value="RNA_pol_sigma-70-like"/>
</dbReference>
<dbReference type="Pfam" id="PF07638">
    <property type="entry name" value="Sigma70_ECF"/>
    <property type="match status" value="1"/>
</dbReference>
<dbReference type="Gene3D" id="1.10.10.10">
    <property type="entry name" value="Winged helix-like DNA-binding domain superfamily/Winged helix DNA-binding domain"/>
    <property type="match status" value="1"/>
</dbReference>
<dbReference type="AlphaFoldDB" id="A0A518CU65"/>
<dbReference type="EMBL" id="CP036281">
    <property type="protein sequence ID" value="QDU82773.1"/>
    <property type="molecule type" value="Genomic_DNA"/>
</dbReference>
<dbReference type="Proteomes" id="UP000317178">
    <property type="component" value="Chromosome"/>
</dbReference>
<feature type="domain" description="RNA polymerase sigma-70 ECF-like HTH" evidence="5">
    <location>
        <begin position="8"/>
        <end position="187"/>
    </location>
</feature>
<protein>
    <submittedName>
        <fullName evidence="6">RNA polymerase sigma factor</fullName>
    </submittedName>
</protein>
<reference evidence="6 7" key="1">
    <citation type="submission" date="2019-02" db="EMBL/GenBank/DDBJ databases">
        <title>Deep-cultivation of Planctomycetes and their phenomic and genomic characterization uncovers novel biology.</title>
        <authorList>
            <person name="Wiegand S."/>
            <person name="Jogler M."/>
            <person name="Boedeker C."/>
            <person name="Pinto D."/>
            <person name="Vollmers J."/>
            <person name="Rivas-Marin E."/>
            <person name="Kohn T."/>
            <person name="Peeters S.H."/>
            <person name="Heuer A."/>
            <person name="Rast P."/>
            <person name="Oberbeckmann S."/>
            <person name="Bunk B."/>
            <person name="Jeske O."/>
            <person name="Meyerdierks A."/>
            <person name="Storesund J.E."/>
            <person name="Kallscheuer N."/>
            <person name="Luecker S."/>
            <person name="Lage O.M."/>
            <person name="Pohl T."/>
            <person name="Merkel B.J."/>
            <person name="Hornburger P."/>
            <person name="Mueller R.-W."/>
            <person name="Bruemmer F."/>
            <person name="Labrenz M."/>
            <person name="Spormann A.M."/>
            <person name="Op den Camp H."/>
            <person name="Overmann J."/>
            <person name="Amann R."/>
            <person name="Jetten M.S.M."/>
            <person name="Mascher T."/>
            <person name="Medema M.H."/>
            <person name="Devos D.P."/>
            <person name="Kaster A.-K."/>
            <person name="Ovreas L."/>
            <person name="Rohde M."/>
            <person name="Galperin M.Y."/>
            <person name="Jogler C."/>
        </authorList>
    </citation>
    <scope>NUCLEOTIDE SEQUENCE [LARGE SCALE GENOMIC DNA]</scope>
    <source>
        <strain evidence="6 7">Pla110</strain>
    </source>
</reference>
<dbReference type="InterPro" id="IPR014284">
    <property type="entry name" value="RNA_pol_sigma-70_dom"/>
</dbReference>
<dbReference type="KEGG" id="plon:Pla110_45350"/>
<evidence type="ECO:0000313" key="7">
    <source>
        <dbReference type="Proteomes" id="UP000317178"/>
    </source>
</evidence>
<dbReference type="NCBIfam" id="TIGR02999">
    <property type="entry name" value="Sig-70_X6"/>
    <property type="match status" value="1"/>
</dbReference>
<keyword evidence="4" id="KW-0804">Transcription</keyword>